<evidence type="ECO:0000313" key="3">
    <source>
        <dbReference type="EMBL" id="KZT75112.1"/>
    </source>
</evidence>
<reference evidence="3 4" key="1">
    <citation type="journal article" date="2016" name="Mol. Biol. Evol.">
        <title>Comparative Genomics of Early-Diverging Mushroom-Forming Fungi Provides Insights into the Origins of Lignocellulose Decay Capabilities.</title>
        <authorList>
            <person name="Nagy L.G."/>
            <person name="Riley R."/>
            <person name="Tritt A."/>
            <person name="Adam C."/>
            <person name="Daum C."/>
            <person name="Floudas D."/>
            <person name="Sun H."/>
            <person name="Yadav J.S."/>
            <person name="Pangilinan J."/>
            <person name="Larsson K.H."/>
            <person name="Matsuura K."/>
            <person name="Barry K."/>
            <person name="Labutti K."/>
            <person name="Kuo R."/>
            <person name="Ohm R.A."/>
            <person name="Bhattacharya S.S."/>
            <person name="Shirouzu T."/>
            <person name="Yoshinaga Y."/>
            <person name="Martin F.M."/>
            <person name="Grigoriev I.V."/>
            <person name="Hibbett D.S."/>
        </authorList>
    </citation>
    <scope>NUCLEOTIDE SEQUENCE [LARGE SCALE GENOMIC DNA]</scope>
    <source>
        <strain evidence="3 4">L-15889</strain>
    </source>
</reference>
<name>A0A165ULW9_9APHY</name>
<keyword evidence="2" id="KW-0472">Membrane</keyword>
<protein>
    <submittedName>
        <fullName evidence="3">Uncharacterized protein</fullName>
    </submittedName>
</protein>
<sequence>MALHRQRYAKTLTISTPSRRVNAVPTLPGESSEMAEQNISTKRSWKARPSILTIGKTASKGSRDLCRKSSFRASFAVCVILGACGGPMVLRTYTSRGLY</sequence>
<dbReference type="AlphaFoldDB" id="A0A165ULW9"/>
<evidence type="ECO:0000256" key="1">
    <source>
        <dbReference type="SAM" id="MobiDB-lite"/>
    </source>
</evidence>
<keyword evidence="4" id="KW-1185">Reference proteome</keyword>
<accession>A0A165ULW9</accession>
<dbReference type="Proteomes" id="UP000076727">
    <property type="component" value="Unassembled WGS sequence"/>
</dbReference>
<feature type="region of interest" description="Disordered" evidence="1">
    <location>
        <begin position="19"/>
        <end position="40"/>
    </location>
</feature>
<gene>
    <name evidence="3" type="ORF">DAEQUDRAFT_21889</name>
</gene>
<evidence type="ECO:0000313" key="4">
    <source>
        <dbReference type="Proteomes" id="UP000076727"/>
    </source>
</evidence>
<keyword evidence="2" id="KW-1133">Transmembrane helix</keyword>
<proteinExistence type="predicted"/>
<feature type="transmembrane region" description="Helical" evidence="2">
    <location>
        <begin position="70"/>
        <end position="90"/>
    </location>
</feature>
<dbReference type="EMBL" id="KV429032">
    <property type="protein sequence ID" value="KZT75112.1"/>
    <property type="molecule type" value="Genomic_DNA"/>
</dbReference>
<organism evidence="3 4">
    <name type="scientific">Daedalea quercina L-15889</name>
    <dbReference type="NCBI Taxonomy" id="1314783"/>
    <lineage>
        <taxon>Eukaryota</taxon>
        <taxon>Fungi</taxon>
        <taxon>Dikarya</taxon>
        <taxon>Basidiomycota</taxon>
        <taxon>Agaricomycotina</taxon>
        <taxon>Agaricomycetes</taxon>
        <taxon>Polyporales</taxon>
        <taxon>Fomitopsis</taxon>
    </lineage>
</organism>
<keyword evidence="2" id="KW-0812">Transmembrane</keyword>
<evidence type="ECO:0000256" key="2">
    <source>
        <dbReference type="SAM" id="Phobius"/>
    </source>
</evidence>